<evidence type="ECO:0000313" key="2">
    <source>
        <dbReference type="EMBL" id="KAL0868659.1"/>
    </source>
</evidence>
<evidence type="ECO:0000313" key="3">
    <source>
        <dbReference type="Proteomes" id="UP001549920"/>
    </source>
</evidence>
<gene>
    <name evidence="2" type="ORF">ABMA27_008112</name>
</gene>
<reference evidence="2 3" key="1">
    <citation type="submission" date="2024-06" db="EMBL/GenBank/DDBJ databases">
        <title>A chromosome-level genome assembly of beet webworm, Loxostege sticticalis.</title>
        <authorList>
            <person name="Zhang Y."/>
        </authorList>
    </citation>
    <scope>NUCLEOTIDE SEQUENCE [LARGE SCALE GENOMIC DNA]</scope>
    <source>
        <strain evidence="2">AQ026</strain>
        <tissue evidence="2">Whole body</tissue>
    </source>
</reference>
<protein>
    <recommendedName>
        <fullName evidence="4">Protein unc-79 homolog</fullName>
    </recommendedName>
</protein>
<dbReference type="InterPro" id="IPR024855">
    <property type="entry name" value="UNC79"/>
</dbReference>
<proteinExistence type="predicted"/>
<dbReference type="PANTHER" id="PTHR21696:SF2">
    <property type="entry name" value="PROTEIN UNC-79 HOMOLOG"/>
    <property type="match status" value="1"/>
</dbReference>
<feature type="region of interest" description="Disordered" evidence="1">
    <location>
        <begin position="89"/>
        <end position="116"/>
    </location>
</feature>
<feature type="compositionally biased region" description="Basic residues" evidence="1">
    <location>
        <begin position="53"/>
        <end position="62"/>
    </location>
</feature>
<feature type="region of interest" description="Disordered" evidence="1">
    <location>
        <begin position="1"/>
        <end position="74"/>
    </location>
</feature>
<evidence type="ECO:0008006" key="4">
    <source>
        <dbReference type="Google" id="ProtNLM"/>
    </source>
</evidence>
<dbReference type="Proteomes" id="UP001549920">
    <property type="component" value="Unassembled WGS sequence"/>
</dbReference>
<evidence type="ECO:0000256" key="1">
    <source>
        <dbReference type="SAM" id="MobiDB-lite"/>
    </source>
</evidence>
<feature type="compositionally biased region" description="Basic and acidic residues" evidence="1">
    <location>
        <begin position="141"/>
        <end position="152"/>
    </location>
</feature>
<accession>A0ABR3HE28</accession>
<name>A0ABR3HE28_LOXSC</name>
<organism evidence="2 3">
    <name type="scientific">Loxostege sticticalis</name>
    <name type="common">Beet webworm moth</name>
    <dbReference type="NCBI Taxonomy" id="481309"/>
    <lineage>
        <taxon>Eukaryota</taxon>
        <taxon>Metazoa</taxon>
        <taxon>Ecdysozoa</taxon>
        <taxon>Arthropoda</taxon>
        <taxon>Hexapoda</taxon>
        <taxon>Insecta</taxon>
        <taxon>Pterygota</taxon>
        <taxon>Neoptera</taxon>
        <taxon>Endopterygota</taxon>
        <taxon>Lepidoptera</taxon>
        <taxon>Glossata</taxon>
        <taxon>Ditrysia</taxon>
        <taxon>Pyraloidea</taxon>
        <taxon>Crambidae</taxon>
        <taxon>Pyraustinae</taxon>
        <taxon>Loxostege</taxon>
    </lineage>
</organism>
<feature type="region of interest" description="Disordered" evidence="1">
    <location>
        <begin position="136"/>
        <end position="212"/>
    </location>
</feature>
<sequence>MSGQSVEIWPDQLHQQTSPRAKILGKQKRIVVGSSTSPDTAPSSNGGDGLTASHHHPRHRSPVKYGGNAYASPESPLSKMELAWTATPHTLHHHPPHQPFHIPPQERLLPIGPKPNKEQYPVFNALVDRVREALSLPADDSTDKTDSSRSEQEPTPTPQPRPQDLTKKLSSEGTRSRGASPRRLARQAAQLGSPPHHHMPRRPLSTDSGCEGGDGGDCGSCGSGGSAGGWWEDGTRQAHAAPARAETALCYRCAECGLAVEQYSDEELGLCVIALATFVHREPAAAAAVLPALLHAVSRVVQLGNYSWQAETNTRLPGSAVFVAHQFLRCVLHQLAPNNVFLQIFLQRTPEKQRLMFFKSIAQAFVDFNELYPCGPLQLVVEHLNSKKTLPIDQITIIAGNIAMYLECLAPEALGPPSACAPLLQQLDALLRATALQLQQLDDVLPLLRAAIAILKLPAAAMHKSILEPISKIISYGIQNFVVKLSVISELSVVCVRAFSRDRDKLLVCRVLVYELVQALRTKTTVPDDNLFILIQYVLQGHGCTLLLPPQLNTGDLLTAGPSGSEAKELGSGAVDCMRPHLPDMIELLQDPHLLNKIKGSVSKSIVNRNLICLNEDTLGSIVKGGIAQYVAMELALEHGRGRQDRPAHRHMPWLTALMPGSREVCECVGRVRLVSWLVMGALCNARGALPLHQPVPQDASCHITDHIQTIMSSYVEQSKPTAQRMNALFHAFILCQLWTLYLEELANSSTPSSEPHNTTVCILLEFWCKLVPSILQVTVQSKLLAETVNLHFLSLLESLLECNSTVLNKLLPLWMPILHSPLFNMPRHVAQRLDVCREVKPEAVRTYSSVASASTIVCSGGVTSGPAARAHRRLHRLLAKMAQLELQPHTFYLI</sequence>
<feature type="compositionally biased region" description="Polar residues" evidence="1">
    <location>
        <begin position="33"/>
        <end position="45"/>
    </location>
</feature>
<dbReference type="EMBL" id="JBEUOH010000021">
    <property type="protein sequence ID" value="KAL0868659.1"/>
    <property type="molecule type" value="Genomic_DNA"/>
</dbReference>
<comment type="caution">
    <text evidence="2">The sequence shown here is derived from an EMBL/GenBank/DDBJ whole genome shotgun (WGS) entry which is preliminary data.</text>
</comment>
<keyword evidence="3" id="KW-1185">Reference proteome</keyword>
<dbReference type="PANTHER" id="PTHR21696">
    <property type="entry name" value="PROTEIN UNC-79 HOMOLOG"/>
    <property type="match status" value="1"/>
</dbReference>